<name>A0A3M7PE02_BRAPC</name>
<comment type="caution">
    <text evidence="1">The sequence shown here is derived from an EMBL/GenBank/DDBJ whole genome shotgun (WGS) entry which is preliminary data.</text>
</comment>
<organism evidence="1 2">
    <name type="scientific">Brachionus plicatilis</name>
    <name type="common">Marine rotifer</name>
    <name type="synonym">Brachionus muelleri</name>
    <dbReference type="NCBI Taxonomy" id="10195"/>
    <lineage>
        <taxon>Eukaryota</taxon>
        <taxon>Metazoa</taxon>
        <taxon>Spiralia</taxon>
        <taxon>Gnathifera</taxon>
        <taxon>Rotifera</taxon>
        <taxon>Eurotatoria</taxon>
        <taxon>Monogononta</taxon>
        <taxon>Pseudotrocha</taxon>
        <taxon>Ploima</taxon>
        <taxon>Brachionidae</taxon>
        <taxon>Brachionus</taxon>
    </lineage>
</organism>
<evidence type="ECO:0008006" key="3">
    <source>
        <dbReference type="Google" id="ProtNLM"/>
    </source>
</evidence>
<evidence type="ECO:0000313" key="2">
    <source>
        <dbReference type="Proteomes" id="UP000276133"/>
    </source>
</evidence>
<proteinExistence type="predicted"/>
<sequence>MYKLVNGVEMVSLVKNLVNKLENKGPAGALRGNSIIVHRESFPAQIRNDFAAAVSARHVFFSNRVVPHWNKLPENVVKSKSTAKFEIALDKFNGIGCYSSTRPIGGDGLRQSTC</sequence>
<dbReference type="Proteomes" id="UP000276133">
    <property type="component" value="Unassembled WGS sequence"/>
</dbReference>
<keyword evidence="2" id="KW-1185">Reference proteome</keyword>
<dbReference type="AlphaFoldDB" id="A0A3M7PE02"/>
<dbReference type="EMBL" id="REGN01011537">
    <property type="protein sequence ID" value="RMZ97233.1"/>
    <property type="molecule type" value="Genomic_DNA"/>
</dbReference>
<accession>A0A3M7PE02</accession>
<protein>
    <recommendedName>
        <fullName evidence="3">RNA-directed DNA polymerase from mobile element jockey-like</fullName>
    </recommendedName>
</protein>
<evidence type="ECO:0000313" key="1">
    <source>
        <dbReference type="EMBL" id="RMZ97233.1"/>
    </source>
</evidence>
<gene>
    <name evidence="1" type="ORF">BpHYR1_038509</name>
</gene>
<reference evidence="1 2" key="1">
    <citation type="journal article" date="2018" name="Sci. Rep.">
        <title>Genomic signatures of local adaptation to the degree of environmental predictability in rotifers.</title>
        <authorList>
            <person name="Franch-Gras L."/>
            <person name="Hahn C."/>
            <person name="Garcia-Roger E.M."/>
            <person name="Carmona M.J."/>
            <person name="Serra M."/>
            <person name="Gomez A."/>
        </authorList>
    </citation>
    <scope>NUCLEOTIDE SEQUENCE [LARGE SCALE GENOMIC DNA]</scope>
    <source>
        <strain evidence="1">HYR1</strain>
    </source>
</reference>